<evidence type="ECO:0000313" key="2">
    <source>
        <dbReference type="Proteomes" id="UP000486351"/>
    </source>
</evidence>
<feature type="non-terminal residue" evidence="1">
    <location>
        <position position="1"/>
    </location>
</feature>
<organism evidence="1 2">
    <name type="scientific">Phytophthora fragariae</name>
    <dbReference type="NCBI Taxonomy" id="53985"/>
    <lineage>
        <taxon>Eukaryota</taxon>
        <taxon>Sar</taxon>
        <taxon>Stramenopiles</taxon>
        <taxon>Oomycota</taxon>
        <taxon>Peronosporomycetes</taxon>
        <taxon>Peronosporales</taxon>
        <taxon>Peronosporaceae</taxon>
        <taxon>Phytophthora</taxon>
    </lineage>
</organism>
<reference evidence="1 2" key="1">
    <citation type="submission" date="2018-09" db="EMBL/GenBank/DDBJ databases">
        <title>Genomic investigation of the strawberry pathogen Phytophthora fragariae indicates pathogenicity is determined by transcriptional variation in three key races.</title>
        <authorList>
            <person name="Adams T.M."/>
            <person name="Armitage A.D."/>
            <person name="Sobczyk M.K."/>
            <person name="Bates H.J."/>
            <person name="Dunwell J.M."/>
            <person name="Nellist C.F."/>
            <person name="Harrison R.J."/>
        </authorList>
    </citation>
    <scope>NUCLEOTIDE SEQUENCE [LARGE SCALE GENOMIC DNA]</scope>
    <source>
        <strain evidence="1 2">NOV-77</strain>
    </source>
</reference>
<dbReference type="Proteomes" id="UP000486351">
    <property type="component" value="Unassembled WGS sequence"/>
</dbReference>
<gene>
    <name evidence="1" type="ORF">PF008_g18919</name>
</gene>
<name>A0A6G0R3V8_9STRA</name>
<dbReference type="AlphaFoldDB" id="A0A6G0R3V8"/>
<dbReference type="EMBL" id="QXFY01001480">
    <property type="protein sequence ID" value="KAE9316737.1"/>
    <property type="molecule type" value="Genomic_DNA"/>
</dbReference>
<comment type="caution">
    <text evidence="1">The sequence shown here is derived from an EMBL/GenBank/DDBJ whole genome shotgun (WGS) entry which is preliminary data.</text>
</comment>
<sequence length="19" mass="2011">SRSAASSFQAPKSVNSRCK</sequence>
<evidence type="ECO:0000313" key="1">
    <source>
        <dbReference type="EMBL" id="KAE9316737.1"/>
    </source>
</evidence>
<accession>A0A6G0R3V8</accession>
<protein>
    <submittedName>
        <fullName evidence="1">Uncharacterized protein</fullName>
    </submittedName>
</protein>
<proteinExistence type="predicted"/>